<feature type="repeat" description="HEAT" evidence="2">
    <location>
        <begin position="253"/>
        <end position="291"/>
    </location>
</feature>
<keyword evidence="3" id="KW-0175">Coiled coil</keyword>
<dbReference type="InterPro" id="IPR021133">
    <property type="entry name" value="HEAT_type_2"/>
</dbReference>
<feature type="compositionally biased region" description="Low complexity" evidence="4">
    <location>
        <begin position="785"/>
        <end position="802"/>
    </location>
</feature>
<gene>
    <name evidence="5" type="ORF">BSL78_01536</name>
</gene>
<dbReference type="SUPFAM" id="SSF48371">
    <property type="entry name" value="ARM repeat"/>
    <property type="match status" value="1"/>
</dbReference>
<feature type="compositionally biased region" description="Polar residues" evidence="4">
    <location>
        <begin position="898"/>
        <end position="909"/>
    </location>
</feature>
<dbReference type="Gene3D" id="1.25.10.10">
    <property type="entry name" value="Leucine-rich Repeat Variant"/>
    <property type="match status" value="1"/>
</dbReference>
<feature type="region of interest" description="Disordered" evidence="4">
    <location>
        <begin position="718"/>
        <end position="923"/>
    </location>
</feature>
<feature type="coiled-coil region" evidence="3">
    <location>
        <begin position="10"/>
        <end position="37"/>
    </location>
</feature>
<dbReference type="PROSITE" id="PS50077">
    <property type="entry name" value="HEAT_REPEAT"/>
    <property type="match status" value="2"/>
</dbReference>
<feature type="repeat" description="HEAT" evidence="2">
    <location>
        <begin position="214"/>
        <end position="251"/>
    </location>
</feature>
<evidence type="ECO:0000313" key="6">
    <source>
        <dbReference type="Proteomes" id="UP000230750"/>
    </source>
</evidence>
<name>A0A2G8LMN9_STIJA</name>
<dbReference type="Pfam" id="PF02985">
    <property type="entry name" value="HEAT"/>
    <property type="match status" value="1"/>
</dbReference>
<organism evidence="5 6">
    <name type="scientific">Stichopus japonicus</name>
    <name type="common">Sea cucumber</name>
    <dbReference type="NCBI Taxonomy" id="307972"/>
    <lineage>
        <taxon>Eukaryota</taxon>
        <taxon>Metazoa</taxon>
        <taxon>Echinodermata</taxon>
        <taxon>Eleutherozoa</taxon>
        <taxon>Echinozoa</taxon>
        <taxon>Holothuroidea</taxon>
        <taxon>Aspidochirotacea</taxon>
        <taxon>Aspidochirotida</taxon>
        <taxon>Stichopodidae</taxon>
        <taxon>Apostichopus</taxon>
    </lineage>
</organism>
<dbReference type="PANTHER" id="PTHR21467:SF0">
    <property type="entry name" value="SERINE_THREONINE-PROTEIN PHOSPHATASE 4 REGULATORY SUBUNIT 4"/>
    <property type="match status" value="1"/>
</dbReference>
<evidence type="ECO:0000256" key="3">
    <source>
        <dbReference type="SAM" id="Coils"/>
    </source>
</evidence>
<dbReference type="InterPro" id="IPR000357">
    <property type="entry name" value="HEAT"/>
</dbReference>
<dbReference type="InterPro" id="IPR011989">
    <property type="entry name" value="ARM-like"/>
</dbReference>
<dbReference type="STRING" id="307972.A0A2G8LMN9"/>
<feature type="compositionally biased region" description="Polar residues" evidence="4">
    <location>
        <begin position="824"/>
        <end position="855"/>
    </location>
</feature>
<evidence type="ECO:0000313" key="5">
    <source>
        <dbReference type="EMBL" id="PIK61523.1"/>
    </source>
</evidence>
<dbReference type="GO" id="GO:0019888">
    <property type="term" value="F:protein phosphatase regulator activity"/>
    <property type="evidence" value="ECO:0007669"/>
    <property type="project" value="TreeGrafter"/>
</dbReference>
<evidence type="ECO:0000256" key="1">
    <source>
        <dbReference type="ARBA" id="ARBA00022737"/>
    </source>
</evidence>
<dbReference type="GO" id="GO:0008287">
    <property type="term" value="C:protein serine/threonine phosphatase complex"/>
    <property type="evidence" value="ECO:0007669"/>
    <property type="project" value="TreeGrafter"/>
</dbReference>
<keyword evidence="1" id="KW-0677">Repeat</keyword>
<dbReference type="AlphaFoldDB" id="A0A2G8LMN9"/>
<sequence length="923" mass="103886">MGEAFEWGRMEDEDDLLDEMENDLRDLNLDLERTITTGLKTAEEIERLTVDEKLNDVDRALYLLSSGQDVQRISVVRDLAKLIRENQVEGMRKVVPKVREVLHLSCQELQEAATVAFVQIAEDKSIPPQLYAQTFLQTILQNIDSRDPDISESWLSVLLQVIKFLPKEIIKRDILSIAIAKGQLNQSVQSRLASCQIIGKVATRFDSFMIKKDVLPLVTALCQDVDYEVRACMCKELAVVARGLGLEPTQSAILPELVELSNDEESCVRLSALETIVNLLSLLDDETCNQTIIPLVCKYCDNAMQNKDVTLPSIAKQFGKLCHGLSVNLTEEQKIWSLNYYRDLCIFGLHEKPPPEEAMSPRIQALYKEEERQRECRHQSAFNLPCMVLFAGAKNFKSELHSSFASLCDDPEEQVRISLAKGFHEVSKLLGSSVHIIQGEFINILRDDSLEVVAALVSHLPETCEAFIKGFAKNDSKIIGFRKNQFLISRKLQDNCFSDVIPALLSAESRAAASRNWRLHSDILDKFSCLAKCLTSDQIYHKFVPVVFHCITSHKPLPVHLAACRTICVFIKYNRKQEQRQELCSQLIEECRNHQSSRYRRLFLDVCVYLMEVFSKSFFNEHFFEKVLELAEDPIANVRLRCCTLLPMLKTQLKLPKDRQLLQQLDLVVRKLLVMEKDRDVTAAIRQAACDMDKVQVAVQSLTAKQYFEEDFLDQKKEEEERSLLQAEEKEKERKANPVPSSAKSTSSERRRTDTKTDKMERTIGSASSTTSNTTRKASRLKAVSSTGRKTSPSPTGPPSHTANRAASKSMKSKKPESSHLNDSHSNATTPSRIPSKANSSAGKKSPLETNNNKPSAIRLKKKETSSPSSTEVRRASAGNVTHDKKSPLQPRRVSGGTLESTRKSSSADVTRKPSGGPSLNQE</sequence>
<dbReference type="PANTHER" id="PTHR21467">
    <property type="entry name" value="PROTEIN PHOSPHATASE 4 REGULATORY SUBUNIT 4 PPP4R4"/>
    <property type="match status" value="1"/>
</dbReference>
<comment type="caution">
    <text evidence="5">The sequence shown here is derived from an EMBL/GenBank/DDBJ whole genome shotgun (WGS) entry which is preliminary data.</text>
</comment>
<feature type="compositionally biased region" description="Basic and acidic residues" evidence="4">
    <location>
        <begin position="747"/>
        <end position="762"/>
    </location>
</feature>
<dbReference type="OrthoDB" id="340346at2759"/>
<protein>
    <submittedName>
        <fullName evidence="5">Putative serine/threonine-protein phosphatase 4 regulatory subunit 4 isoform X5</fullName>
    </submittedName>
</protein>
<dbReference type="InterPro" id="IPR016024">
    <property type="entry name" value="ARM-type_fold"/>
</dbReference>
<dbReference type="InterPro" id="IPR039918">
    <property type="entry name" value="PPP4R4"/>
</dbReference>
<proteinExistence type="predicted"/>
<reference evidence="5 6" key="1">
    <citation type="journal article" date="2017" name="PLoS Biol.">
        <title>The sea cucumber genome provides insights into morphological evolution and visceral regeneration.</title>
        <authorList>
            <person name="Zhang X."/>
            <person name="Sun L."/>
            <person name="Yuan J."/>
            <person name="Sun Y."/>
            <person name="Gao Y."/>
            <person name="Zhang L."/>
            <person name="Li S."/>
            <person name="Dai H."/>
            <person name="Hamel J.F."/>
            <person name="Liu C."/>
            <person name="Yu Y."/>
            <person name="Liu S."/>
            <person name="Lin W."/>
            <person name="Guo K."/>
            <person name="Jin S."/>
            <person name="Xu P."/>
            <person name="Storey K.B."/>
            <person name="Huan P."/>
            <person name="Zhang T."/>
            <person name="Zhou Y."/>
            <person name="Zhang J."/>
            <person name="Lin C."/>
            <person name="Li X."/>
            <person name="Xing L."/>
            <person name="Huo D."/>
            <person name="Sun M."/>
            <person name="Wang L."/>
            <person name="Mercier A."/>
            <person name="Li F."/>
            <person name="Yang H."/>
            <person name="Xiang J."/>
        </authorList>
    </citation>
    <scope>NUCLEOTIDE SEQUENCE [LARGE SCALE GENOMIC DNA]</scope>
    <source>
        <strain evidence="5">Shaxun</strain>
        <tissue evidence="5">Muscle</tissue>
    </source>
</reference>
<feature type="compositionally biased region" description="Basic and acidic residues" evidence="4">
    <location>
        <begin position="814"/>
        <end position="823"/>
    </location>
</feature>
<evidence type="ECO:0000256" key="4">
    <source>
        <dbReference type="SAM" id="MobiDB-lite"/>
    </source>
</evidence>
<keyword evidence="6" id="KW-1185">Reference proteome</keyword>
<evidence type="ECO:0000256" key="2">
    <source>
        <dbReference type="PROSITE-ProRule" id="PRU00103"/>
    </source>
</evidence>
<feature type="compositionally biased region" description="Polar residues" evidence="4">
    <location>
        <begin position="765"/>
        <end position="776"/>
    </location>
</feature>
<dbReference type="GO" id="GO:0005829">
    <property type="term" value="C:cytosol"/>
    <property type="evidence" value="ECO:0007669"/>
    <property type="project" value="TreeGrafter"/>
</dbReference>
<accession>A0A2G8LMN9</accession>
<feature type="compositionally biased region" description="Basic and acidic residues" evidence="4">
    <location>
        <begin position="718"/>
        <end position="736"/>
    </location>
</feature>
<dbReference type="EMBL" id="MRZV01000030">
    <property type="protein sequence ID" value="PIK61523.1"/>
    <property type="molecule type" value="Genomic_DNA"/>
</dbReference>
<dbReference type="Proteomes" id="UP000230750">
    <property type="component" value="Unassembled WGS sequence"/>
</dbReference>